<evidence type="ECO:0000256" key="1">
    <source>
        <dbReference type="ARBA" id="ARBA00004298"/>
    </source>
</evidence>
<proteinExistence type="inferred from homology"/>
<sequence>MTRMCLSIGRMSARSLMAGSRARRMGTGSPLNIVAHDLKKPIQDMPPEGGYPKITVANENVSRGPPGWALWLGAVVTISFGYYQVGMGNRQRNAAKREKRCARLSFAPYLQAEEDVRYHAHLTSKIEDEAKIMNGVKGWKVGESVYNNRDHWIPPTPLLHPRLDAQAKF</sequence>
<dbReference type="GO" id="GO:0005743">
    <property type="term" value="C:mitochondrial inner membrane"/>
    <property type="evidence" value="ECO:0007669"/>
    <property type="project" value="UniProtKB-SubCell"/>
</dbReference>
<keyword evidence="8" id="KW-1133">Transmembrane helix</keyword>
<reference evidence="12" key="1">
    <citation type="submission" date="2021-01" db="EMBL/GenBank/DDBJ databases">
        <authorList>
            <person name="Corre E."/>
            <person name="Pelletier E."/>
            <person name="Niang G."/>
            <person name="Scheremetjew M."/>
            <person name="Finn R."/>
            <person name="Kale V."/>
            <person name="Holt S."/>
            <person name="Cochrane G."/>
            <person name="Meng A."/>
            <person name="Brown T."/>
            <person name="Cohen L."/>
        </authorList>
    </citation>
    <scope>NUCLEOTIDE SEQUENCE</scope>
    <source>
        <strain evidence="12">CCMP1510</strain>
    </source>
</reference>
<keyword evidence="5" id="KW-0812">Transmembrane</keyword>
<evidence type="ECO:0000256" key="6">
    <source>
        <dbReference type="ARBA" id="ARBA00022792"/>
    </source>
</evidence>
<dbReference type="PANTHER" id="PTHR12966">
    <property type="entry name" value="NADH DEHYDROGENASE UBIQUINONE 1 ALPHA SUBCOMPLEX SUBUNIT 13"/>
    <property type="match status" value="1"/>
</dbReference>
<evidence type="ECO:0000313" key="12">
    <source>
        <dbReference type="EMBL" id="CAE0367383.1"/>
    </source>
</evidence>
<dbReference type="AlphaFoldDB" id="A0A7S3NKY2"/>
<keyword evidence="9 11" id="KW-0496">Mitochondrion</keyword>
<name>A0A7S3NKY2_9STRA</name>
<accession>A0A7S3NKY2</accession>
<keyword evidence="7 11" id="KW-0249">Electron transport</keyword>
<keyword evidence="4 11" id="KW-0679">Respiratory chain</keyword>
<dbReference type="EMBL" id="HBIJ01011912">
    <property type="protein sequence ID" value="CAE0367383.1"/>
    <property type="molecule type" value="Transcribed_RNA"/>
</dbReference>
<evidence type="ECO:0000256" key="3">
    <source>
        <dbReference type="ARBA" id="ARBA00022448"/>
    </source>
</evidence>
<evidence type="ECO:0000256" key="5">
    <source>
        <dbReference type="ARBA" id="ARBA00022692"/>
    </source>
</evidence>
<comment type="similarity">
    <text evidence="2 11">Belongs to the complex I NDUFA13 subunit family.</text>
</comment>
<evidence type="ECO:0000256" key="4">
    <source>
        <dbReference type="ARBA" id="ARBA00022660"/>
    </source>
</evidence>
<keyword evidence="3 11" id="KW-0813">Transport</keyword>
<comment type="function">
    <text evidence="11">Complex I functions in the transfer of electrons from NADH to the respiratory chain. Accessory subunit of the mitochondrial membrane respiratory chain NADH dehydrogenase (Complex I), that is believed not to be involved in catalysis.</text>
</comment>
<dbReference type="GO" id="GO:0045271">
    <property type="term" value="C:respiratory chain complex I"/>
    <property type="evidence" value="ECO:0007669"/>
    <property type="project" value="UniProtKB-UniRule"/>
</dbReference>
<evidence type="ECO:0000256" key="7">
    <source>
        <dbReference type="ARBA" id="ARBA00022982"/>
    </source>
</evidence>
<evidence type="ECO:0000256" key="8">
    <source>
        <dbReference type="ARBA" id="ARBA00022989"/>
    </source>
</evidence>
<evidence type="ECO:0000256" key="10">
    <source>
        <dbReference type="ARBA" id="ARBA00023136"/>
    </source>
</evidence>
<keyword evidence="6 11" id="KW-0999">Mitochondrion inner membrane</keyword>
<comment type="subcellular location">
    <subcellularLocation>
        <location evidence="1 11">Mitochondrion inner membrane</location>
        <topology evidence="1 11">Single-pass membrane protein</topology>
        <orientation evidence="1 11">Matrix side</orientation>
    </subcellularLocation>
</comment>
<gene>
    <name evidence="12" type="ORF">ALAG00032_LOCUS8132</name>
</gene>
<keyword evidence="10" id="KW-0472">Membrane</keyword>
<evidence type="ECO:0000256" key="11">
    <source>
        <dbReference type="RuleBase" id="RU368034"/>
    </source>
</evidence>
<organism evidence="12">
    <name type="scientific">Aureoumbra lagunensis</name>
    <dbReference type="NCBI Taxonomy" id="44058"/>
    <lineage>
        <taxon>Eukaryota</taxon>
        <taxon>Sar</taxon>
        <taxon>Stramenopiles</taxon>
        <taxon>Ochrophyta</taxon>
        <taxon>Pelagophyceae</taxon>
        <taxon>Pelagomonadales</taxon>
        <taxon>Aureoumbra</taxon>
    </lineage>
</organism>
<dbReference type="InterPro" id="IPR009346">
    <property type="entry name" value="GRIM-19"/>
</dbReference>
<evidence type="ECO:0000256" key="9">
    <source>
        <dbReference type="ARBA" id="ARBA00023128"/>
    </source>
</evidence>
<dbReference type="PANTHER" id="PTHR12966:SF0">
    <property type="entry name" value="NADH DEHYDROGENASE [UBIQUINONE] 1 ALPHA SUBCOMPLEX SUBUNIT 13"/>
    <property type="match status" value="1"/>
</dbReference>
<evidence type="ECO:0000256" key="2">
    <source>
        <dbReference type="ARBA" id="ARBA00007312"/>
    </source>
</evidence>
<protein>
    <recommendedName>
        <fullName evidence="11">NADH dehydrogenase [ubiquinone] 1 alpha subcomplex subunit 13</fullName>
    </recommendedName>
</protein>
<dbReference type="Pfam" id="PF06212">
    <property type="entry name" value="GRIM-19"/>
    <property type="match status" value="1"/>
</dbReference>